<accession>W1P4R2</accession>
<sequence length="180" mass="20046">FFKPVRNNQGGIERWARTTGLDQDLTCRPLSNGRYLFSFSSPSPLHFKAPLTDSKVLPYPYPLAPLSGRCSLLQGSIILLIEYLEPESILSSLWACFEGHLFCISLSWNPASPMLYGPRPSRHRGLSTAGLKSNANSSRPLKVFPLSIALEPPTASVTSIPGLPLFLPNRQRHCRLRLHH</sequence>
<protein>
    <submittedName>
        <fullName evidence="1">Uncharacterized protein</fullName>
    </submittedName>
</protein>
<feature type="non-terminal residue" evidence="1">
    <location>
        <position position="1"/>
    </location>
</feature>
<gene>
    <name evidence="1" type="ORF">AMTR_s00146p00083410</name>
</gene>
<name>W1P4R2_AMBTC</name>
<dbReference type="Proteomes" id="UP000017836">
    <property type="component" value="Unassembled WGS sequence"/>
</dbReference>
<dbReference type="EMBL" id="KI394155">
    <property type="protein sequence ID" value="ERN04862.1"/>
    <property type="molecule type" value="Genomic_DNA"/>
</dbReference>
<evidence type="ECO:0000313" key="2">
    <source>
        <dbReference type="Proteomes" id="UP000017836"/>
    </source>
</evidence>
<reference evidence="2" key="1">
    <citation type="journal article" date="2013" name="Science">
        <title>The Amborella genome and the evolution of flowering plants.</title>
        <authorList>
            <consortium name="Amborella Genome Project"/>
        </authorList>
    </citation>
    <scope>NUCLEOTIDE SEQUENCE [LARGE SCALE GENOMIC DNA]</scope>
</reference>
<organism evidence="1 2">
    <name type="scientific">Amborella trichopoda</name>
    <dbReference type="NCBI Taxonomy" id="13333"/>
    <lineage>
        <taxon>Eukaryota</taxon>
        <taxon>Viridiplantae</taxon>
        <taxon>Streptophyta</taxon>
        <taxon>Embryophyta</taxon>
        <taxon>Tracheophyta</taxon>
        <taxon>Spermatophyta</taxon>
        <taxon>Magnoliopsida</taxon>
        <taxon>Amborellales</taxon>
        <taxon>Amborellaceae</taxon>
        <taxon>Amborella</taxon>
    </lineage>
</organism>
<dbReference type="HOGENOM" id="CLU_1500058_0_0_1"/>
<keyword evidence="2" id="KW-1185">Reference proteome</keyword>
<proteinExistence type="predicted"/>
<evidence type="ECO:0000313" key="1">
    <source>
        <dbReference type="EMBL" id="ERN04862.1"/>
    </source>
</evidence>
<dbReference type="AlphaFoldDB" id="W1P4R2"/>